<reference evidence="1 2" key="1">
    <citation type="submission" date="2011-11" db="EMBL/GenBank/DDBJ databases">
        <title>The Noncontiguous Finished genome of Desulfosporosinus youngiae DSM 17734.</title>
        <authorList>
            <consortium name="US DOE Joint Genome Institute (JGI-PGF)"/>
            <person name="Lucas S."/>
            <person name="Han J."/>
            <person name="Lapidus A."/>
            <person name="Cheng J.-F."/>
            <person name="Goodwin L."/>
            <person name="Pitluck S."/>
            <person name="Peters L."/>
            <person name="Ovchinnikova G."/>
            <person name="Lu M."/>
            <person name="Land M.L."/>
            <person name="Hauser L."/>
            <person name="Pester M."/>
            <person name="Spring S."/>
            <person name="Ollivier B."/>
            <person name="Rattei T."/>
            <person name="Klenk H.-P."/>
            <person name="Wagner M."/>
            <person name="Loy A."/>
            <person name="Woyke T.J."/>
        </authorList>
    </citation>
    <scope>NUCLEOTIDE SEQUENCE [LARGE SCALE GENOMIC DNA]</scope>
    <source>
        <strain evidence="1 2">DSM 17734</strain>
    </source>
</reference>
<dbReference type="InterPro" id="IPR023214">
    <property type="entry name" value="HAD_sf"/>
</dbReference>
<accession>H5XT81</accession>
<dbReference type="PANTHER" id="PTHR43434:SF20">
    <property type="entry name" value="5'-NUCLEOTIDASE"/>
    <property type="match status" value="1"/>
</dbReference>
<protein>
    <submittedName>
        <fullName evidence="1">Putative phosphatase</fullName>
    </submittedName>
</protein>
<dbReference type="OrthoDB" id="9792518at2"/>
<dbReference type="InterPro" id="IPR041492">
    <property type="entry name" value="HAD_2"/>
</dbReference>
<organism evidence="1 2">
    <name type="scientific">Desulfosporosinus youngiae DSM 17734</name>
    <dbReference type="NCBI Taxonomy" id="768710"/>
    <lineage>
        <taxon>Bacteria</taxon>
        <taxon>Bacillati</taxon>
        <taxon>Bacillota</taxon>
        <taxon>Clostridia</taxon>
        <taxon>Eubacteriales</taxon>
        <taxon>Desulfitobacteriaceae</taxon>
        <taxon>Desulfosporosinus</taxon>
    </lineage>
</organism>
<dbReference type="PANTHER" id="PTHR43434">
    <property type="entry name" value="PHOSPHOGLYCOLATE PHOSPHATASE"/>
    <property type="match status" value="1"/>
</dbReference>
<dbReference type="Pfam" id="PF13419">
    <property type="entry name" value="HAD_2"/>
    <property type="match status" value="1"/>
</dbReference>
<dbReference type="GO" id="GO:0004713">
    <property type="term" value="F:protein tyrosine kinase activity"/>
    <property type="evidence" value="ECO:0007669"/>
    <property type="project" value="TreeGrafter"/>
</dbReference>
<dbReference type="HOGENOM" id="CLU_045011_19_4_9"/>
<dbReference type="AlphaFoldDB" id="H5XT81"/>
<gene>
    <name evidence="1" type="ORF">DesyoDRAFT_1016</name>
</gene>
<dbReference type="InterPro" id="IPR036412">
    <property type="entry name" value="HAD-like_sf"/>
</dbReference>
<sequence length="221" mass="25172">MRYEVLLWDLDGTLTDPKEGITRSVQYALNQLDYPSPEADNLVWVIGPPLKESFKTLLQTTDEALLNQAVGFYRERFQEKGLYENIVYPGISELLLQLKEEGCKHLLATSKPRVFAKKILQHFSLDKYFDVIMGSELNGQFVEKEALIEEVLKKAPISSRSRTVMIGDRKYDVHGARANHIDVISVGYGYGTIEELQAVHPDFIVPSVQELGRLLFQQDIL</sequence>
<dbReference type="SFLD" id="SFLDG01135">
    <property type="entry name" value="C1.5.6:_HAD__Beta-PGM__Phospha"/>
    <property type="match status" value="1"/>
</dbReference>
<dbReference type="eggNOG" id="COG0546">
    <property type="taxonomic scope" value="Bacteria"/>
</dbReference>
<keyword evidence="2" id="KW-1185">Reference proteome</keyword>
<dbReference type="Gene3D" id="1.10.150.240">
    <property type="entry name" value="Putative phosphatase, domain 2"/>
    <property type="match status" value="1"/>
</dbReference>
<dbReference type="SFLD" id="SFLDS00003">
    <property type="entry name" value="Haloacid_Dehalogenase"/>
    <property type="match status" value="1"/>
</dbReference>
<dbReference type="SUPFAM" id="SSF56784">
    <property type="entry name" value="HAD-like"/>
    <property type="match status" value="1"/>
</dbReference>
<dbReference type="Proteomes" id="UP000005104">
    <property type="component" value="Chromosome"/>
</dbReference>
<dbReference type="EMBL" id="CM001441">
    <property type="protein sequence ID" value="EHQ88188.1"/>
    <property type="molecule type" value="Genomic_DNA"/>
</dbReference>
<dbReference type="InterPro" id="IPR050155">
    <property type="entry name" value="HAD-like_hydrolase_sf"/>
</dbReference>
<dbReference type="SFLD" id="SFLDG01129">
    <property type="entry name" value="C1.5:_HAD__Beta-PGM__Phosphata"/>
    <property type="match status" value="1"/>
</dbReference>
<dbReference type="FunFam" id="3.40.50.1000:FF:000022">
    <property type="entry name" value="Phosphoglycolate phosphatase"/>
    <property type="match status" value="1"/>
</dbReference>
<dbReference type="Gene3D" id="3.40.50.1000">
    <property type="entry name" value="HAD superfamily/HAD-like"/>
    <property type="match status" value="1"/>
</dbReference>
<dbReference type="GO" id="GO:0005829">
    <property type="term" value="C:cytosol"/>
    <property type="evidence" value="ECO:0007669"/>
    <property type="project" value="TreeGrafter"/>
</dbReference>
<name>H5XT81_9FIRM</name>
<proteinExistence type="predicted"/>
<dbReference type="InterPro" id="IPR023198">
    <property type="entry name" value="PGP-like_dom2"/>
</dbReference>
<dbReference type="STRING" id="768710.DesyoDRAFT_1016"/>
<dbReference type="RefSeq" id="WP_007780232.1">
    <property type="nucleotide sequence ID" value="NZ_CM001441.1"/>
</dbReference>
<evidence type="ECO:0000313" key="1">
    <source>
        <dbReference type="EMBL" id="EHQ88188.1"/>
    </source>
</evidence>
<evidence type="ECO:0000313" key="2">
    <source>
        <dbReference type="Proteomes" id="UP000005104"/>
    </source>
</evidence>